<organism evidence="2 3">
    <name type="scientific">Candidatus Jacksonbacteria bacterium RIFCSPLOWO2_02_FULL_44_20</name>
    <dbReference type="NCBI Taxonomy" id="1798460"/>
    <lineage>
        <taxon>Bacteria</taxon>
        <taxon>Candidatus Jacksoniibacteriota</taxon>
    </lineage>
</organism>
<evidence type="ECO:0000313" key="2">
    <source>
        <dbReference type="EMBL" id="OGY72559.1"/>
    </source>
</evidence>
<sequence length="143" mass="15607">MTKKILLGIFIPTMLLAAVVAYAQTNTGTTKKSSFDAVCVQGALDKRDTSIIASWDAYATSAKTAITTRTTALKSAWGITDATQRKTAIKKTWSDYKTAISTARKTFNQSRKTAWQKFRTDRKTCKGVNPADDATSESVDAQL</sequence>
<evidence type="ECO:0000313" key="3">
    <source>
        <dbReference type="Proteomes" id="UP000178315"/>
    </source>
</evidence>
<dbReference type="EMBL" id="MHJU01000029">
    <property type="protein sequence ID" value="OGY72559.1"/>
    <property type="molecule type" value="Genomic_DNA"/>
</dbReference>
<accession>A0A1G2A7B4</accession>
<proteinExistence type="predicted"/>
<feature type="chain" id="PRO_5009581909" description="Lysozyme inhibitor LprI N-terminal domain-containing protein" evidence="1">
    <location>
        <begin position="24"/>
        <end position="143"/>
    </location>
</feature>
<comment type="caution">
    <text evidence="2">The sequence shown here is derived from an EMBL/GenBank/DDBJ whole genome shotgun (WGS) entry which is preliminary data.</text>
</comment>
<evidence type="ECO:0000256" key="1">
    <source>
        <dbReference type="SAM" id="SignalP"/>
    </source>
</evidence>
<gene>
    <name evidence="2" type="ORF">A3H61_01825</name>
</gene>
<protein>
    <recommendedName>
        <fullName evidence="4">Lysozyme inhibitor LprI N-terminal domain-containing protein</fullName>
    </recommendedName>
</protein>
<dbReference type="Proteomes" id="UP000178315">
    <property type="component" value="Unassembled WGS sequence"/>
</dbReference>
<name>A0A1G2A7B4_9BACT</name>
<reference evidence="2 3" key="1">
    <citation type="journal article" date="2016" name="Nat. Commun.">
        <title>Thousands of microbial genomes shed light on interconnected biogeochemical processes in an aquifer system.</title>
        <authorList>
            <person name="Anantharaman K."/>
            <person name="Brown C.T."/>
            <person name="Hug L.A."/>
            <person name="Sharon I."/>
            <person name="Castelle C.J."/>
            <person name="Probst A.J."/>
            <person name="Thomas B.C."/>
            <person name="Singh A."/>
            <person name="Wilkins M.J."/>
            <person name="Karaoz U."/>
            <person name="Brodie E.L."/>
            <person name="Williams K.H."/>
            <person name="Hubbard S.S."/>
            <person name="Banfield J.F."/>
        </authorList>
    </citation>
    <scope>NUCLEOTIDE SEQUENCE [LARGE SCALE GENOMIC DNA]</scope>
</reference>
<dbReference type="AlphaFoldDB" id="A0A1G2A7B4"/>
<feature type="signal peptide" evidence="1">
    <location>
        <begin position="1"/>
        <end position="23"/>
    </location>
</feature>
<evidence type="ECO:0008006" key="4">
    <source>
        <dbReference type="Google" id="ProtNLM"/>
    </source>
</evidence>
<keyword evidence="1" id="KW-0732">Signal</keyword>